<evidence type="ECO:0000259" key="11">
    <source>
        <dbReference type="Pfam" id="PF21392"/>
    </source>
</evidence>
<dbReference type="GO" id="GO:0006744">
    <property type="term" value="P:ubiquinone biosynthetic process"/>
    <property type="evidence" value="ECO:0007669"/>
    <property type="project" value="UniProtKB-UniRule"/>
</dbReference>
<feature type="region of interest" description="Disordered" evidence="9">
    <location>
        <begin position="1"/>
        <end position="97"/>
    </location>
</feature>
<feature type="compositionally biased region" description="Low complexity" evidence="9">
    <location>
        <begin position="60"/>
        <end position="96"/>
    </location>
</feature>
<evidence type="ECO:0000256" key="9">
    <source>
        <dbReference type="SAM" id="MobiDB-lite"/>
    </source>
</evidence>
<dbReference type="NCBIfam" id="TIGR02396">
    <property type="entry name" value="diverge_rpsU"/>
    <property type="match status" value="1"/>
</dbReference>
<dbReference type="AlphaFoldDB" id="A0AAE0U5G6"/>
<organism evidence="12 13">
    <name type="scientific">Sordaria brevicollis</name>
    <dbReference type="NCBI Taxonomy" id="83679"/>
    <lineage>
        <taxon>Eukaryota</taxon>
        <taxon>Fungi</taxon>
        <taxon>Dikarya</taxon>
        <taxon>Ascomycota</taxon>
        <taxon>Pezizomycotina</taxon>
        <taxon>Sordariomycetes</taxon>
        <taxon>Sordariomycetidae</taxon>
        <taxon>Sordariales</taxon>
        <taxon>Sordariaceae</taxon>
        <taxon>Sordaria</taxon>
    </lineage>
</organism>
<keyword evidence="7 8" id="KW-0496">Mitochondrion</keyword>
<feature type="domain" description="COQ9 C-terminal" evidence="10">
    <location>
        <begin position="218"/>
        <end position="288"/>
    </location>
</feature>
<reference evidence="12" key="1">
    <citation type="journal article" date="2023" name="Mol. Phylogenet. Evol.">
        <title>Genome-scale phylogeny and comparative genomics of the fungal order Sordariales.</title>
        <authorList>
            <person name="Hensen N."/>
            <person name="Bonometti L."/>
            <person name="Westerberg I."/>
            <person name="Brannstrom I.O."/>
            <person name="Guillou S."/>
            <person name="Cros-Aarteil S."/>
            <person name="Calhoun S."/>
            <person name="Haridas S."/>
            <person name="Kuo A."/>
            <person name="Mondo S."/>
            <person name="Pangilinan J."/>
            <person name="Riley R."/>
            <person name="LaButti K."/>
            <person name="Andreopoulos B."/>
            <person name="Lipzen A."/>
            <person name="Chen C."/>
            <person name="Yan M."/>
            <person name="Daum C."/>
            <person name="Ng V."/>
            <person name="Clum A."/>
            <person name="Steindorff A."/>
            <person name="Ohm R.A."/>
            <person name="Martin F."/>
            <person name="Silar P."/>
            <person name="Natvig D.O."/>
            <person name="Lalanne C."/>
            <person name="Gautier V."/>
            <person name="Ament-Velasquez S.L."/>
            <person name="Kruys A."/>
            <person name="Hutchinson M.I."/>
            <person name="Powell A.J."/>
            <person name="Barry K."/>
            <person name="Miller A.N."/>
            <person name="Grigoriev I.V."/>
            <person name="Debuchy R."/>
            <person name="Gladieux P."/>
            <person name="Hiltunen Thoren M."/>
            <person name="Johannesson H."/>
        </authorList>
    </citation>
    <scope>NUCLEOTIDE SEQUENCE</scope>
    <source>
        <strain evidence="12">FGSC 1904</strain>
    </source>
</reference>
<evidence type="ECO:0000256" key="4">
    <source>
        <dbReference type="ARBA" id="ARBA00022688"/>
    </source>
</evidence>
<reference evidence="12" key="2">
    <citation type="submission" date="2023-07" db="EMBL/GenBank/DDBJ databases">
        <authorList>
            <consortium name="Lawrence Berkeley National Laboratory"/>
            <person name="Haridas S."/>
            <person name="Hensen N."/>
            <person name="Bonometti L."/>
            <person name="Westerberg I."/>
            <person name="Brannstrom I.O."/>
            <person name="Guillou S."/>
            <person name="Cros-Aarteil S."/>
            <person name="Calhoun S."/>
            <person name="Kuo A."/>
            <person name="Mondo S."/>
            <person name="Pangilinan J."/>
            <person name="Riley R."/>
            <person name="LaButti K."/>
            <person name="Andreopoulos B."/>
            <person name="Lipzen A."/>
            <person name="Chen C."/>
            <person name="Yanf M."/>
            <person name="Daum C."/>
            <person name="Ng V."/>
            <person name="Clum A."/>
            <person name="Steindorff A."/>
            <person name="Ohm R."/>
            <person name="Martin F."/>
            <person name="Silar P."/>
            <person name="Natvig D."/>
            <person name="Lalanne C."/>
            <person name="Gautier V."/>
            <person name="Ament-velasquez S.L."/>
            <person name="Kruys A."/>
            <person name="Hutchinson M.I."/>
            <person name="Powell A.J."/>
            <person name="Barry K."/>
            <person name="Miller A.N."/>
            <person name="Grigoriev I.V."/>
            <person name="Debuchy R."/>
            <person name="Gladieux P."/>
            <person name="Thoren M.H."/>
            <person name="Johannesson H."/>
        </authorList>
    </citation>
    <scope>NUCLEOTIDE SEQUENCE</scope>
    <source>
        <strain evidence="12">FGSC 1904</strain>
    </source>
</reference>
<comment type="subcellular location">
    <subcellularLocation>
        <location evidence="1 8">Mitochondrion</location>
    </subcellularLocation>
</comment>
<evidence type="ECO:0000256" key="3">
    <source>
        <dbReference type="ARBA" id="ARBA00010766"/>
    </source>
</evidence>
<sequence>MRPSPLPLRRAARQILSSSSPSAIRATAPAVPTARRSLNTSSTQTGSDCTCGNCIRRPQIQKLSKQQQQQRQQQQQVQKQQRSSYHSYDHPSSPASFTPVEESILSAAYQHVPSHGFTSSALAAGARDAGYLDISPTILPEGAFTLIRYHMVKQREGLAARARELFGGEGHVGARPGFSEREIMGRVEALMWERLLGNKEVIGRWQEALAIMAQPSYVPPSLKELAMLSDEILFLAGDSSVDPSWYTKRASLSTIYAAAELFMTNDHSPEFMDTRAFLNRRLREVNEVGGVFRNLREWVGFTATAGVNVLRSKGVRI</sequence>
<evidence type="ECO:0000256" key="8">
    <source>
        <dbReference type="RuleBase" id="RU366063"/>
    </source>
</evidence>
<accession>A0AAE0U5G6</accession>
<dbReference type="Pfam" id="PF21392">
    <property type="entry name" value="COQ9_N"/>
    <property type="match status" value="1"/>
</dbReference>
<keyword evidence="6 8" id="KW-0446">Lipid-binding</keyword>
<evidence type="ECO:0000256" key="6">
    <source>
        <dbReference type="ARBA" id="ARBA00023121"/>
    </source>
</evidence>
<dbReference type="Pfam" id="PF08511">
    <property type="entry name" value="COQ9"/>
    <property type="match status" value="1"/>
</dbReference>
<proteinExistence type="inferred from homology"/>
<evidence type="ECO:0000259" key="10">
    <source>
        <dbReference type="Pfam" id="PF08511"/>
    </source>
</evidence>
<dbReference type="Proteomes" id="UP001281003">
    <property type="component" value="Unassembled WGS sequence"/>
</dbReference>
<protein>
    <recommendedName>
        <fullName evidence="8">Ubiquinone biosynthesis protein</fullName>
    </recommendedName>
</protein>
<dbReference type="GO" id="GO:0005743">
    <property type="term" value="C:mitochondrial inner membrane"/>
    <property type="evidence" value="ECO:0007669"/>
    <property type="project" value="TreeGrafter"/>
</dbReference>
<evidence type="ECO:0000313" key="12">
    <source>
        <dbReference type="EMBL" id="KAK3391582.1"/>
    </source>
</evidence>
<dbReference type="EMBL" id="JAUTDP010000013">
    <property type="protein sequence ID" value="KAK3391582.1"/>
    <property type="molecule type" value="Genomic_DNA"/>
</dbReference>
<comment type="caution">
    <text evidence="12">The sequence shown here is derived from an EMBL/GenBank/DDBJ whole genome shotgun (WGS) entry which is preliminary data.</text>
</comment>
<comment type="similarity">
    <text evidence="3 8">Belongs to the COQ9 family.</text>
</comment>
<gene>
    <name evidence="12" type="ORF">B0T20DRAFT_446828</name>
</gene>
<dbReference type="InterPro" id="IPR012762">
    <property type="entry name" value="Ubiq_biosynth_COQ9"/>
</dbReference>
<dbReference type="InterPro" id="IPR013718">
    <property type="entry name" value="COQ9_C"/>
</dbReference>
<evidence type="ECO:0000256" key="5">
    <source>
        <dbReference type="ARBA" id="ARBA00022946"/>
    </source>
</evidence>
<keyword evidence="5" id="KW-0809">Transit peptide</keyword>
<feature type="domain" description="Ubiquinone biosynthesis protein COQ9 HTH" evidence="11">
    <location>
        <begin position="100"/>
        <end position="126"/>
    </location>
</feature>
<dbReference type="PANTHER" id="PTHR21427:SF19">
    <property type="entry name" value="UBIQUINONE BIOSYNTHESIS PROTEIN COQ9, MITOCHONDRIAL"/>
    <property type="match status" value="1"/>
</dbReference>
<evidence type="ECO:0000256" key="1">
    <source>
        <dbReference type="ARBA" id="ARBA00004173"/>
    </source>
</evidence>
<comment type="pathway">
    <text evidence="2 8">Cofactor biosynthesis; ubiquinone biosynthesis.</text>
</comment>
<dbReference type="InterPro" id="IPR048674">
    <property type="entry name" value="COQ9_HTH"/>
</dbReference>
<comment type="function">
    <text evidence="8">Membrane-associated protein that warps the membrane surface to access and bind aromatic isoprenes with high specificity, including ubiquinone (CoQ) isoprene intermediates and presents them directly to Coq7, therefore facilitating the Coq7-mediated hydroxylase step. Participates in the biosynthesis of coenzyme Q, also named ubiquinone, an essential lipid-soluble electron transporter for aerobic cellular respiration.</text>
</comment>
<keyword evidence="4 8" id="KW-0831">Ubiquinone biosynthesis</keyword>
<feature type="compositionally biased region" description="Polar residues" evidence="9">
    <location>
        <begin position="37"/>
        <end position="50"/>
    </location>
</feature>
<name>A0AAE0U5G6_SORBR</name>
<dbReference type="PANTHER" id="PTHR21427">
    <property type="entry name" value="UBIQUINONE BIOSYNTHESIS PROTEIN COQ9, MITOCHONDRIAL"/>
    <property type="match status" value="1"/>
</dbReference>
<dbReference type="GO" id="GO:0008289">
    <property type="term" value="F:lipid binding"/>
    <property type="evidence" value="ECO:0007669"/>
    <property type="project" value="UniProtKB-UniRule"/>
</dbReference>
<dbReference type="FunFam" id="1.10.357.10:FF:000004">
    <property type="entry name" value="Ubiquinone biosynthesis protein COQ9, mitochondrial"/>
    <property type="match status" value="1"/>
</dbReference>
<evidence type="ECO:0000256" key="7">
    <source>
        <dbReference type="ARBA" id="ARBA00023128"/>
    </source>
</evidence>
<evidence type="ECO:0000313" key="13">
    <source>
        <dbReference type="Proteomes" id="UP001281003"/>
    </source>
</evidence>
<dbReference type="Gene3D" id="1.10.357.10">
    <property type="entry name" value="Tetracycline Repressor, domain 2"/>
    <property type="match status" value="1"/>
</dbReference>
<feature type="compositionally biased region" description="Low complexity" evidence="9">
    <location>
        <begin position="23"/>
        <end position="36"/>
    </location>
</feature>
<evidence type="ECO:0000256" key="2">
    <source>
        <dbReference type="ARBA" id="ARBA00004749"/>
    </source>
</evidence>
<keyword evidence="13" id="KW-1185">Reference proteome</keyword>